<protein>
    <recommendedName>
        <fullName evidence="7">Fe2OG dioxygenase domain-containing protein</fullName>
    </recommendedName>
</protein>
<keyword evidence="3" id="KW-0847">Vitamin C</keyword>
<dbReference type="GO" id="GO:0031418">
    <property type="term" value="F:L-ascorbic acid binding"/>
    <property type="evidence" value="ECO:0007669"/>
    <property type="project" value="UniProtKB-KW"/>
</dbReference>
<keyword evidence="4 6" id="KW-0560">Oxidoreductase</keyword>
<feature type="domain" description="Fe2OG dioxygenase" evidence="7">
    <location>
        <begin position="198"/>
        <end position="298"/>
    </location>
</feature>
<dbReference type="Gene3D" id="2.60.120.330">
    <property type="entry name" value="B-lactam Antibiotic, Isopenicillin N Synthase, Chain"/>
    <property type="match status" value="1"/>
</dbReference>
<dbReference type="InterPro" id="IPR005123">
    <property type="entry name" value="Oxoglu/Fe-dep_dioxygenase_dom"/>
</dbReference>
<dbReference type="Pfam" id="PF03171">
    <property type="entry name" value="2OG-FeII_Oxy"/>
    <property type="match status" value="1"/>
</dbReference>
<evidence type="ECO:0000256" key="2">
    <source>
        <dbReference type="ARBA" id="ARBA00022723"/>
    </source>
</evidence>
<evidence type="ECO:0000256" key="6">
    <source>
        <dbReference type="RuleBase" id="RU003682"/>
    </source>
</evidence>
<reference evidence="9" key="1">
    <citation type="journal article" date="2017" name="Front. Plant Sci.">
        <title>Climate Clever Clovers: New Paradigm to Reduce the Environmental Footprint of Ruminants by Breeding Low Methanogenic Forages Utilizing Haplotype Variation.</title>
        <authorList>
            <person name="Kaur P."/>
            <person name="Appels R."/>
            <person name="Bayer P.E."/>
            <person name="Keeble-Gagnere G."/>
            <person name="Wang J."/>
            <person name="Hirakawa H."/>
            <person name="Shirasawa K."/>
            <person name="Vercoe P."/>
            <person name="Stefanova K."/>
            <person name="Durmic Z."/>
            <person name="Nichols P."/>
            <person name="Revell C."/>
            <person name="Isobe S.N."/>
            <person name="Edwards D."/>
            <person name="Erskine W."/>
        </authorList>
    </citation>
    <scope>NUCLEOTIDE SEQUENCE [LARGE SCALE GENOMIC DNA]</scope>
    <source>
        <strain evidence="9">cv. Daliak</strain>
    </source>
</reference>
<dbReference type="GO" id="GO:0046872">
    <property type="term" value="F:metal ion binding"/>
    <property type="evidence" value="ECO:0007669"/>
    <property type="project" value="UniProtKB-KW"/>
</dbReference>
<comment type="similarity">
    <text evidence="1 6">Belongs to the iron/ascorbate-dependent oxidoreductase family.</text>
</comment>
<keyword evidence="9" id="KW-1185">Reference proteome</keyword>
<evidence type="ECO:0000313" key="8">
    <source>
        <dbReference type="EMBL" id="GAU21700.1"/>
    </source>
</evidence>
<evidence type="ECO:0000259" key="7">
    <source>
        <dbReference type="PROSITE" id="PS51471"/>
    </source>
</evidence>
<proteinExistence type="inferred from homology"/>
<evidence type="ECO:0000256" key="3">
    <source>
        <dbReference type="ARBA" id="ARBA00022896"/>
    </source>
</evidence>
<keyword evidence="5 6" id="KW-0408">Iron</keyword>
<dbReference type="EMBL" id="DF973235">
    <property type="protein sequence ID" value="GAU21700.1"/>
    <property type="molecule type" value="Genomic_DNA"/>
</dbReference>
<dbReference type="Pfam" id="PF14226">
    <property type="entry name" value="DIOX_N"/>
    <property type="match status" value="1"/>
</dbReference>
<dbReference type="SUPFAM" id="SSF51197">
    <property type="entry name" value="Clavaminate synthase-like"/>
    <property type="match status" value="1"/>
</dbReference>
<keyword evidence="2 6" id="KW-0479">Metal-binding</keyword>
<dbReference type="InterPro" id="IPR044861">
    <property type="entry name" value="IPNS-like_FE2OG_OXY"/>
</dbReference>
<dbReference type="InterPro" id="IPR050295">
    <property type="entry name" value="Plant_2OG-oxidoreductases"/>
</dbReference>
<evidence type="ECO:0000313" key="9">
    <source>
        <dbReference type="Proteomes" id="UP000242715"/>
    </source>
</evidence>
<dbReference type="PANTHER" id="PTHR47991">
    <property type="entry name" value="OXOGLUTARATE/IRON-DEPENDENT DIOXYGENASE"/>
    <property type="match status" value="1"/>
</dbReference>
<dbReference type="FunFam" id="2.60.120.330:FF:000001">
    <property type="entry name" value="Protein SRG1"/>
    <property type="match status" value="1"/>
</dbReference>
<accession>A0A2Z6MEV3</accession>
<sequence>MGDTSILAPSVQELAKQGIQKVPEQYLQPNQDPVLVSNTTSLTQLPIINFDKLLCEDDGEFEKLDQACKEWGFFQLINHGVEPSLIESVKIGVQQFFNLPMEEKKKFWQTEEELQGFGQVYVSLEEQKLRWGDMFYVKTFPLHIRLPHLLPCMPQPFRDNLENYSLELKKLCFTVIKFMTKALKIHEPSELLDFFEEGDQSIRMNYYPPCPQPDQVIGLNPHSDASALTILLQVNEMQGLQIKKDGLWVPINPLPDAFVVNVGDLLEIMTNGIYRSIEHRATTNSEKERISVAAFHNIQMGRDLGPARSLVTPESPAMYKTITLEEYVEGYLASKIKGKSYLDVVRLKKEILE</sequence>
<dbReference type="Proteomes" id="UP000242715">
    <property type="component" value="Unassembled WGS sequence"/>
</dbReference>
<dbReference type="AlphaFoldDB" id="A0A2Z6MEV3"/>
<evidence type="ECO:0000256" key="5">
    <source>
        <dbReference type="ARBA" id="ARBA00023004"/>
    </source>
</evidence>
<dbReference type="PROSITE" id="PS51471">
    <property type="entry name" value="FE2OG_OXY"/>
    <property type="match status" value="1"/>
</dbReference>
<evidence type="ECO:0000256" key="4">
    <source>
        <dbReference type="ARBA" id="ARBA00023002"/>
    </source>
</evidence>
<organism evidence="8 9">
    <name type="scientific">Trifolium subterraneum</name>
    <name type="common">Subterranean clover</name>
    <dbReference type="NCBI Taxonomy" id="3900"/>
    <lineage>
        <taxon>Eukaryota</taxon>
        <taxon>Viridiplantae</taxon>
        <taxon>Streptophyta</taxon>
        <taxon>Embryophyta</taxon>
        <taxon>Tracheophyta</taxon>
        <taxon>Spermatophyta</taxon>
        <taxon>Magnoliopsida</taxon>
        <taxon>eudicotyledons</taxon>
        <taxon>Gunneridae</taxon>
        <taxon>Pentapetalae</taxon>
        <taxon>rosids</taxon>
        <taxon>fabids</taxon>
        <taxon>Fabales</taxon>
        <taxon>Fabaceae</taxon>
        <taxon>Papilionoideae</taxon>
        <taxon>50 kb inversion clade</taxon>
        <taxon>NPAAA clade</taxon>
        <taxon>Hologalegina</taxon>
        <taxon>IRL clade</taxon>
        <taxon>Trifolieae</taxon>
        <taxon>Trifolium</taxon>
    </lineage>
</organism>
<name>A0A2Z6MEV3_TRISU</name>
<evidence type="ECO:0000256" key="1">
    <source>
        <dbReference type="ARBA" id="ARBA00008056"/>
    </source>
</evidence>
<dbReference type="InterPro" id="IPR026992">
    <property type="entry name" value="DIOX_N"/>
</dbReference>
<dbReference type="OrthoDB" id="288590at2759"/>
<dbReference type="GO" id="GO:0016491">
    <property type="term" value="F:oxidoreductase activity"/>
    <property type="evidence" value="ECO:0007669"/>
    <property type="project" value="UniProtKB-KW"/>
</dbReference>
<gene>
    <name evidence="8" type="ORF">TSUD_242720</name>
</gene>
<dbReference type="InterPro" id="IPR027443">
    <property type="entry name" value="IPNS-like_sf"/>
</dbReference>